<dbReference type="CDD" id="cd00318">
    <property type="entry name" value="Phosphoglycerate_kinase"/>
    <property type="match status" value="1"/>
</dbReference>
<dbReference type="GO" id="GO:0043531">
    <property type="term" value="F:ADP binding"/>
    <property type="evidence" value="ECO:0007669"/>
    <property type="project" value="TreeGrafter"/>
</dbReference>
<keyword evidence="10 12" id="KW-0067">ATP-binding</keyword>
<comment type="subcellular location">
    <subcellularLocation>
        <location evidence="12">Cytoplasm</location>
    </subcellularLocation>
</comment>
<accession>A0A6I3IKN8</accession>
<dbReference type="PANTHER" id="PTHR11406">
    <property type="entry name" value="PHOSPHOGLYCERATE KINASE"/>
    <property type="match status" value="1"/>
</dbReference>
<dbReference type="GO" id="GO:0006096">
    <property type="term" value="P:glycolytic process"/>
    <property type="evidence" value="ECO:0007669"/>
    <property type="project" value="UniProtKB-UniRule"/>
</dbReference>
<comment type="similarity">
    <text evidence="3 12 15">Belongs to the phosphoglycerate kinase family.</text>
</comment>
<dbReference type="InterPro" id="IPR015911">
    <property type="entry name" value="Phosphoglycerate_kinase_CS"/>
</dbReference>
<evidence type="ECO:0000256" key="4">
    <source>
        <dbReference type="ARBA" id="ARBA00011245"/>
    </source>
</evidence>
<dbReference type="Proteomes" id="UP000431092">
    <property type="component" value="Unassembled WGS sequence"/>
</dbReference>
<dbReference type="EC" id="2.7.2.3" evidence="5 12"/>
<proteinExistence type="inferred from homology"/>
<comment type="pathway">
    <text evidence="2 12">Carbohydrate degradation; glycolysis; pyruvate from D-glyceraldehyde 3-phosphate: step 2/5.</text>
</comment>
<dbReference type="PRINTS" id="PR00477">
    <property type="entry name" value="PHGLYCKINASE"/>
</dbReference>
<comment type="catalytic activity">
    <reaction evidence="1 12 15">
        <text>(2R)-3-phosphoglycerate + ATP = (2R)-3-phospho-glyceroyl phosphate + ADP</text>
        <dbReference type="Rhea" id="RHEA:14801"/>
        <dbReference type="ChEBI" id="CHEBI:30616"/>
        <dbReference type="ChEBI" id="CHEBI:57604"/>
        <dbReference type="ChEBI" id="CHEBI:58272"/>
        <dbReference type="ChEBI" id="CHEBI:456216"/>
        <dbReference type="EC" id="2.7.2.3"/>
    </reaction>
</comment>
<dbReference type="InterPro" id="IPR001576">
    <property type="entry name" value="Phosphoglycerate_kinase"/>
</dbReference>
<organism evidence="16 17">
    <name type="scientific">Arsenicicoccus cauae</name>
    <dbReference type="NCBI Taxonomy" id="2663847"/>
    <lineage>
        <taxon>Bacteria</taxon>
        <taxon>Bacillati</taxon>
        <taxon>Actinomycetota</taxon>
        <taxon>Actinomycetes</taxon>
        <taxon>Micrococcales</taxon>
        <taxon>Intrasporangiaceae</taxon>
        <taxon>Arsenicicoccus</taxon>
    </lineage>
</organism>
<feature type="binding site" evidence="12">
    <location>
        <position position="117"/>
    </location>
    <ligand>
        <name>substrate</name>
    </ligand>
</feature>
<dbReference type="FunFam" id="3.40.50.1260:FF:000006">
    <property type="entry name" value="Phosphoglycerate kinase"/>
    <property type="match status" value="1"/>
</dbReference>
<evidence type="ECO:0000313" key="17">
    <source>
        <dbReference type="Proteomes" id="UP000431092"/>
    </source>
</evidence>
<keyword evidence="17" id="KW-1185">Reference proteome</keyword>
<dbReference type="HAMAP" id="MF_00145">
    <property type="entry name" value="Phosphoglyc_kinase"/>
    <property type="match status" value="1"/>
</dbReference>
<evidence type="ECO:0000256" key="13">
    <source>
        <dbReference type="PIRSR" id="PIRSR000724-1"/>
    </source>
</evidence>
<keyword evidence="9 12" id="KW-0418">Kinase</keyword>
<feature type="binding site" evidence="12 14">
    <location>
        <begin position="355"/>
        <end position="358"/>
    </location>
    <ligand>
        <name>ATP</name>
        <dbReference type="ChEBI" id="CHEBI:30616"/>
    </ligand>
</feature>
<name>A0A6I3IKN8_9MICO</name>
<dbReference type="Gene3D" id="3.40.50.1260">
    <property type="entry name" value="Phosphoglycerate kinase, N-terminal domain"/>
    <property type="match status" value="2"/>
</dbReference>
<feature type="binding site" evidence="12 14">
    <location>
        <position position="326"/>
    </location>
    <ligand>
        <name>ATP</name>
        <dbReference type="ChEBI" id="CHEBI:30616"/>
    </ligand>
</feature>
<evidence type="ECO:0000256" key="10">
    <source>
        <dbReference type="ARBA" id="ARBA00022840"/>
    </source>
</evidence>
<dbReference type="InterPro" id="IPR036043">
    <property type="entry name" value="Phosphoglycerate_kinase_sf"/>
</dbReference>
<dbReference type="AlphaFoldDB" id="A0A6I3IKN8"/>
<evidence type="ECO:0000256" key="5">
    <source>
        <dbReference type="ARBA" id="ARBA00013061"/>
    </source>
</evidence>
<evidence type="ECO:0000256" key="6">
    <source>
        <dbReference type="ARBA" id="ARBA00016471"/>
    </source>
</evidence>
<dbReference type="SUPFAM" id="SSF53748">
    <property type="entry name" value="Phosphoglycerate kinase"/>
    <property type="match status" value="1"/>
</dbReference>
<keyword evidence="8 12" id="KW-0547">Nucleotide-binding</keyword>
<dbReference type="UniPathway" id="UPA00109">
    <property type="reaction ID" value="UER00185"/>
</dbReference>
<feature type="binding site" evidence="12 14">
    <location>
        <position position="295"/>
    </location>
    <ligand>
        <name>ATP</name>
        <dbReference type="ChEBI" id="CHEBI:30616"/>
    </ligand>
</feature>
<keyword evidence="11 12" id="KW-0324">Glycolysis</keyword>
<comment type="subunit">
    <text evidence="4 12">Monomer.</text>
</comment>
<sequence length="398" mass="41679">MKTIADLGDLRGKRVLVRSDLNVPLDGDRITDDGRVRASVPTIQELTEKGARVVVVAHLGRPKGAPEDKYSLRPVVSRLGELLGQDVAFATDTVGESAKATVEGLQDGQVALLENLRFNPGETSKDESERQAFAKELASLADAYVSDGFGVVHRKQASVYDVAQILPAAMGGLVKTEVDVLERLTEDPERPYAVVLGGAKVADKLAVIDNLLGKADRLLIGGGMAFTFLKAQGHEVGKSLLDEDNVETCKGYLDRAEESGVEIVLPVDVVCNAEFSAEGEVTTVAADAIPADQMGLDIGPRSAELYASKVADARTVFWNGPMGAFEMAPYAAGTKAVAQALVDATAKGALTVVGGGDSAAAVRQLGFSDDQFGHISTGGGASLEYLEGKDLPGISILG</sequence>
<evidence type="ECO:0000256" key="11">
    <source>
        <dbReference type="ARBA" id="ARBA00023152"/>
    </source>
</evidence>
<dbReference type="PANTHER" id="PTHR11406:SF23">
    <property type="entry name" value="PHOSPHOGLYCERATE KINASE 1, CHLOROPLASTIC-RELATED"/>
    <property type="match status" value="1"/>
</dbReference>
<dbReference type="RefSeq" id="WP_154591905.1">
    <property type="nucleotide sequence ID" value="NZ_WLVL01000003.1"/>
</dbReference>
<dbReference type="PIRSF" id="PIRSF000724">
    <property type="entry name" value="Pgk"/>
    <property type="match status" value="1"/>
</dbReference>
<feature type="binding site" evidence="12">
    <location>
        <position position="35"/>
    </location>
    <ligand>
        <name>substrate</name>
    </ligand>
</feature>
<dbReference type="EMBL" id="WLVL01000003">
    <property type="protein sequence ID" value="MTB70530.1"/>
    <property type="molecule type" value="Genomic_DNA"/>
</dbReference>
<evidence type="ECO:0000256" key="9">
    <source>
        <dbReference type="ARBA" id="ARBA00022777"/>
    </source>
</evidence>
<gene>
    <name evidence="12 16" type="primary">pgk</name>
    <name evidence="16" type="ORF">GGG17_00765</name>
</gene>
<keyword evidence="12" id="KW-0963">Cytoplasm</keyword>
<dbReference type="GO" id="GO:0005829">
    <property type="term" value="C:cytosol"/>
    <property type="evidence" value="ECO:0007669"/>
    <property type="project" value="TreeGrafter"/>
</dbReference>
<reference evidence="16 17" key="1">
    <citation type="submission" date="2019-11" db="EMBL/GenBank/DDBJ databases">
        <title>Whole genome sequencing identifies a novel species of the genus Arsenicicoccus isolated from human blood.</title>
        <authorList>
            <person name="Jeong J.H."/>
            <person name="Kweon O.J."/>
            <person name="Kim H.R."/>
            <person name="Kim T.-H."/>
            <person name="Ha S.-M."/>
            <person name="Lee M.-K."/>
        </authorList>
    </citation>
    <scope>NUCLEOTIDE SEQUENCE [LARGE SCALE GENOMIC DNA]</scope>
    <source>
        <strain evidence="16 17">MKL-02</strain>
    </source>
</reference>
<feature type="binding site" evidence="13">
    <location>
        <position position="154"/>
    </location>
    <ligand>
        <name>(2R)-3-phosphoglycerate</name>
        <dbReference type="ChEBI" id="CHEBI:58272"/>
    </ligand>
</feature>
<dbReference type="GO" id="GO:0004618">
    <property type="term" value="F:phosphoglycerate kinase activity"/>
    <property type="evidence" value="ECO:0007669"/>
    <property type="project" value="UniProtKB-UniRule"/>
</dbReference>
<feature type="binding site" evidence="13">
    <location>
        <position position="35"/>
    </location>
    <ligand>
        <name>(2R)-3-phosphoglycerate</name>
        <dbReference type="ChEBI" id="CHEBI:58272"/>
    </ligand>
</feature>
<evidence type="ECO:0000256" key="1">
    <source>
        <dbReference type="ARBA" id="ARBA00000642"/>
    </source>
</evidence>
<evidence type="ECO:0000256" key="8">
    <source>
        <dbReference type="ARBA" id="ARBA00022741"/>
    </source>
</evidence>
<evidence type="ECO:0000256" key="7">
    <source>
        <dbReference type="ARBA" id="ARBA00022679"/>
    </source>
</evidence>
<dbReference type="FunFam" id="3.40.50.1260:FF:000003">
    <property type="entry name" value="Phosphoglycerate kinase"/>
    <property type="match status" value="1"/>
</dbReference>
<dbReference type="Pfam" id="PF00162">
    <property type="entry name" value="PGK"/>
    <property type="match status" value="1"/>
</dbReference>
<keyword evidence="7 12" id="KW-0808">Transferase</keyword>
<evidence type="ECO:0000256" key="3">
    <source>
        <dbReference type="ARBA" id="ARBA00008982"/>
    </source>
</evidence>
<dbReference type="GO" id="GO:0006094">
    <property type="term" value="P:gluconeogenesis"/>
    <property type="evidence" value="ECO:0007669"/>
    <property type="project" value="TreeGrafter"/>
</dbReference>
<evidence type="ECO:0000256" key="2">
    <source>
        <dbReference type="ARBA" id="ARBA00004838"/>
    </source>
</evidence>
<feature type="binding site" evidence="12 14">
    <location>
        <position position="204"/>
    </location>
    <ligand>
        <name>ATP</name>
        <dbReference type="ChEBI" id="CHEBI:30616"/>
    </ligand>
</feature>
<evidence type="ECO:0000313" key="16">
    <source>
        <dbReference type="EMBL" id="MTB70530.1"/>
    </source>
</evidence>
<feature type="binding site" evidence="12 13">
    <location>
        <begin position="58"/>
        <end position="61"/>
    </location>
    <ligand>
        <name>substrate</name>
    </ligand>
</feature>
<dbReference type="GO" id="GO:0005524">
    <property type="term" value="F:ATP binding"/>
    <property type="evidence" value="ECO:0007669"/>
    <property type="project" value="UniProtKB-KW"/>
</dbReference>
<feature type="binding site" evidence="13">
    <location>
        <position position="117"/>
    </location>
    <ligand>
        <name>(2R)-3-phosphoglycerate</name>
        <dbReference type="ChEBI" id="CHEBI:58272"/>
    </ligand>
</feature>
<protein>
    <recommendedName>
        <fullName evidence="6 12">Phosphoglycerate kinase</fullName>
        <ecNumber evidence="5 12">2.7.2.3</ecNumber>
    </recommendedName>
</protein>
<feature type="binding site" evidence="12 13">
    <location>
        <begin position="20"/>
        <end position="22"/>
    </location>
    <ligand>
        <name>substrate</name>
    </ligand>
</feature>
<evidence type="ECO:0000256" key="14">
    <source>
        <dbReference type="PIRSR" id="PIRSR000724-2"/>
    </source>
</evidence>
<evidence type="ECO:0000256" key="12">
    <source>
        <dbReference type="HAMAP-Rule" id="MF_00145"/>
    </source>
</evidence>
<dbReference type="PROSITE" id="PS00111">
    <property type="entry name" value="PGLYCERATE_KINASE"/>
    <property type="match status" value="1"/>
</dbReference>
<evidence type="ECO:0000256" key="15">
    <source>
        <dbReference type="RuleBase" id="RU000532"/>
    </source>
</evidence>
<feature type="binding site" evidence="12">
    <location>
        <position position="154"/>
    </location>
    <ligand>
        <name>substrate</name>
    </ligand>
</feature>
<comment type="caution">
    <text evidence="16">The sequence shown here is derived from an EMBL/GenBank/DDBJ whole genome shotgun (WGS) entry which is preliminary data.</text>
</comment>
<dbReference type="InterPro" id="IPR015824">
    <property type="entry name" value="Phosphoglycerate_kinase_N"/>
</dbReference>